<reference evidence="3 4" key="1">
    <citation type="submission" date="2018-02" db="EMBL/GenBank/DDBJ databases">
        <authorList>
            <person name="Cohen D.B."/>
            <person name="Kent A.D."/>
        </authorList>
    </citation>
    <scope>NUCLEOTIDE SEQUENCE [LARGE SCALE GENOMIC DNA]</scope>
    <source>
        <strain evidence="3 4">ULC007</strain>
    </source>
</reference>
<accession>A0A2T1D2Y3</accession>
<dbReference type="SUPFAM" id="SSF52540">
    <property type="entry name" value="P-loop containing nucleoside triphosphate hydrolases"/>
    <property type="match status" value="1"/>
</dbReference>
<evidence type="ECO:0000313" key="4">
    <source>
        <dbReference type="Proteomes" id="UP000238634"/>
    </source>
</evidence>
<dbReference type="PANTHER" id="PTHR34985">
    <property type="entry name" value="SLR0554 PROTEIN"/>
    <property type="match status" value="1"/>
</dbReference>
<evidence type="ECO:0000259" key="2">
    <source>
        <dbReference type="Pfam" id="PF12965"/>
    </source>
</evidence>
<dbReference type="CDD" id="cd01029">
    <property type="entry name" value="TOPRIM_primases"/>
    <property type="match status" value="1"/>
</dbReference>
<dbReference type="NCBIfam" id="NF042913">
    <property type="entry name" value="CyRepA1"/>
    <property type="match status" value="1"/>
</dbReference>
<dbReference type="InterPro" id="IPR027417">
    <property type="entry name" value="P-loop_NTPase"/>
</dbReference>
<organism evidence="3 4">
    <name type="scientific">Phormidesmis priestleyi ULC007</name>
    <dbReference type="NCBI Taxonomy" id="1920490"/>
    <lineage>
        <taxon>Bacteria</taxon>
        <taxon>Bacillati</taxon>
        <taxon>Cyanobacteriota</taxon>
        <taxon>Cyanophyceae</taxon>
        <taxon>Leptolyngbyales</taxon>
        <taxon>Leptolyngbyaceae</taxon>
        <taxon>Phormidesmis</taxon>
    </lineage>
</organism>
<protein>
    <submittedName>
        <fullName evidence="3">DUF3854 domain-containing protein</fullName>
    </submittedName>
</protein>
<keyword evidence="1" id="KW-0175">Coiled coil</keyword>
<dbReference type="InterPro" id="IPR034154">
    <property type="entry name" value="TOPRIM_DnaG/twinkle"/>
</dbReference>
<proteinExistence type="predicted"/>
<dbReference type="STRING" id="1920490.GCA_001895925_05387"/>
<dbReference type="PANTHER" id="PTHR34985:SF1">
    <property type="entry name" value="SLR0554 PROTEIN"/>
    <property type="match status" value="1"/>
</dbReference>
<feature type="domain" description="DUF3854" evidence="2">
    <location>
        <begin position="155"/>
        <end position="274"/>
    </location>
</feature>
<keyword evidence="4" id="KW-1185">Reference proteome</keyword>
<dbReference type="InterPro" id="IPR024385">
    <property type="entry name" value="DUF3854"/>
</dbReference>
<name>A0A2T1D2Y3_9CYAN</name>
<comment type="caution">
    <text evidence="3">The sequence shown here is derived from an EMBL/GenBank/DDBJ whole genome shotgun (WGS) entry which is preliminary data.</text>
</comment>
<dbReference type="AlphaFoldDB" id="A0A2T1D2Y3"/>
<dbReference type="EMBL" id="PVWG01000075">
    <property type="protein sequence ID" value="PSB14859.1"/>
    <property type="molecule type" value="Genomic_DNA"/>
</dbReference>
<dbReference type="Proteomes" id="UP000238634">
    <property type="component" value="Unassembled WGS sequence"/>
</dbReference>
<evidence type="ECO:0000313" key="3">
    <source>
        <dbReference type="EMBL" id="PSB14859.1"/>
    </source>
</evidence>
<dbReference type="Gene3D" id="3.40.1360.10">
    <property type="match status" value="1"/>
</dbReference>
<dbReference type="Pfam" id="PF12965">
    <property type="entry name" value="DUF3854"/>
    <property type="match status" value="1"/>
</dbReference>
<sequence length="1055" mass="118749">MSQFLEELKVLSPVAPKHYQEWMESGVCREIIEANVVSLEDDSPYSYLLYSDQLARRNDGRVVDWVLRRYRHVEMGGWWCAGEDLIGLNDLVRRSQFQAHDADANRSLWGQFKPDTPYLDEDGKPIKYEAPPKTDTRVIALHDPRRPRQWLDALLDSSVFIIIVEGAKKAGCLMTLGYLVVALPGVFNGYRKNKQELETFDRRLIKDLQVLCAPGRPVYICFDYDQKIKTRRHVQLATTRLGRMLEQAGCTVRVIALPEPEKGVDDFVVARGRQTLEALHKTATALIQMPSEASLVTSASRNSFNFPLLIQQFQAVWSLLATTIAFWTSFLPVTELGRQAFDEIYTAAPILEEWEILNYSQLTYKSACVVNVQDLGELELKAPQSARVVALKAPKGTGKTKIITKWVAEAIQQGQPTLVLTHRIQLGQALCARFGLDYMTELRDSETGHLLGYGLCVDSLHPKSGARFNANHWKNPLIIVDEAEQVIWHTLSADTEVRQHRVVVLKQLKQLIQNALTPYGHGRIVLADADLSDLSIDFILGLAEVSDQLEPWIIRNDWMPEKGWNVFHYNQSEPTTWLMGLKKHIALGNRPFIQVSGQKRTSKWGTQNLETWLEQEIHCRFPEKRILRIDSESISDPSHEAYGCISKLNEILTQYDVVIASPSIETGVSIDIKGHFTSVWGCFQGVSSADAVRQSLSRLRDPVDRYVWIASYGIGKIGSGATHHQSLLKSQTKVVRTTLKTLLAFDQEDIDITVDPIAQRTWAKMGARINAGMLHYRTTVLAGLKAEGHTIIPTTQCISAKTRKKLKIQLTNISESNQQAECAAIAAAEEITDLEASKLEAQRSKVPSERRKARKYKLQQRYRIDVTPDLVGKDDRGWHPQVRLHYYLSIGRDHLIQRDTQIVKKALEAGEGAIWTPDLNSSLLCHQVVVLEKLGLVEFLSGIELRNSNPKLVAFAQALKDVPWKTKAVLGITVNAKSSPITVLRQILTSKLGLRLELIRKDGPRNKQERIYRVIGLDDGRGAVFEAWLERDLLSVVTDGIDLSLSNSATVAEAA</sequence>
<evidence type="ECO:0000256" key="1">
    <source>
        <dbReference type="SAM" id="Coils"/>
    </source>
</evidence>
<reference evidence="3 4" key="2">
    <citation type="submission" date="2018-03" db="EMBL/GenBank/DDBJ databases">
        <title>The ancient ancestry and fast evolution of plastids.</title>
        <authorList>
            <person name="Moore K.R."/>
            <person name="Magnabosco C."/>
            <person name="Momper L."/>
            <person name="Gold D.A."/>
            <person name="Bosak T."/>
            <person name="Fournier G.P."/>
        </authorList>
    </citation>
    <scope>NUCLEOTIDE SEQUENCE [LARGE SCALE GENOMIC DNA]</scope>
    <source>
        <strain evidence="3 4">ULC007</strain>
    </source>
</reference>
<dbReference type="RefSeq" id="WP_073074802.1">
    <property type="nucleotide sequence ID" value="NZ_MPPI01000046.1"/>
</dbReference>
<gene>
    <name evidence="3" type="ORF">C7B65_25695</name>
</gene>
<feature type="coiled-coil region" evidence="1">
    <location>
        <begin position="803"/>
        <end position="837"/>
    </location>
</feature>
<dbReference type="OrthoDB" id="473036at2"/>
<dbReference type="InterPro" id="IPR049996">
    <property type="entry name" value="Slr7037-like"/>
</dbReference>
<dbReference type="Gene3D" id="3.40.50.300">
    <property type="entry name" value="P-loop containing nucleotide triphosphate hydrolases"/>
    <property type="match status" value="1"/>
</dbReference>